<dbReference type="GO" id="GO:0005886">
    <property type="term" value="C:plasma membrane"/>
    <property type="evidence" value="ECO:0007669"/>
    <property type="project" value="TreeGrafter"/>
</dbReference>
<comment type="caution">
    <text evidence="8">The sequence shown here is derived from an EMBL/GenBank/DDBJ whole genome shotgun (WGS) entry which is preliminary data.</text>
</comment>
<evidence type="ECO:0000256" key="2">
    <source>
        <dbReference type="ARBA" id="ARBA00008821"/>
    </source>
</evidence>
<feature type="transmembrane region" description="Helical" evidence="7">
    <location>
        <begin position="44"/>
        <end position="60"/>
    </location>
</feature>
<evidence type="ECO:0000313" key="8">
    <source>
        <dbReference type="EMBL" id="MSL41382.1"/>
    </source>
</evidence>
<accession>A0A6C9QJE3</accession>
<dbReference type="PANTHER" id="PTHR42810:SF2">
    <property type="entry name" value="PURINE PERMEASE C1399.01C-RELATED"/>
    <property type="match status" value="1"/>
</dbReference>
<name>A0A6C9QJE3_ECOLX</name>
<keyword evidence="6 7" id="KW-0472">Membrane</keyword>
<organism evidence="8">
    <name type="scientific">Escherichia coli</name>
    <dbReference type="NCBI Taxonomy" id="562"/>
    <lineage>
        <taxon>Bacteria</taxon>
        <taxon>Pseudomonadati</taxon>
        <taxon>Pseudomonadota</taxon>
        <taxon>Gammaproteobacteria</taxon>
        <taxon>Enterobacterales</taxon>
        <taxon>Enterobacteriaceae</taxon>
        <taxon>Escherichia</taxon>
    </lineage>
</organism>
<evidence type="ECO:0000256" key="5">
    <source>
        <dbReference type="ARBA" id="ARBA00022989"/>
    </source>
</evidence>
<evidence type="ECO:0000256" key="3">
    <source>
        <dbReference type="ARBA" id="ARBA00022448"/>
    </source>
</evidence>
<keyword evidence="4 7" id="KW-0812">Transmembrane</keyword>
<dbReference type="AlphaFoldDB" id="A0A6C9QJE3"/>
<dbReference type="Pfam" id="PF00860">
    <property type="entry name" value="Xan_ur_permease"/>
    <property type="match status" value="1"/>
</dbReference>
<protein>
    <submittedName>
        <fullName evidence="8">Uracil permease</fullName>
    </submittedName>
</protein>
<keyword evidence="3" id="KW-0813">Transport</keyword>
<feature type="transmembrane region" description="Helical" evidence="7">
    <location>
        <begin position="89"/>
        <end position="108"/>
    </location>
</feature>
<sequence length="212" mass="22206">MTRRAIGVSERPPLLQTIPLSLQHLFAMFGATVLVPVLFHINPATVLLFNGIGTLLYLFICKGKIPAYLGSSFAFISPVLLLLPLGYEVALGGFIMCGVLFCLVSFIVKKAGTGWLDVLFPPAAMGAIVAVIGLELAGVAAGMAGLLPAEGQTPDSKTIIISITTLAVTVLGSVLFRGFLAIIPILIGVLVGYALSFAMGIVDTTPIINAHW</sequence>
<dbReference type="EMBL" id="WKRU01000448">
    <property type="protein sequence ID" value="MSL41382.1"/>
    <property type="molecule type" value="Genomic_DNA"/>
</dbReference>
<feature type="transmembrane region" description="Helical" evidence="7">
    <location>
        <begin position="159"/>
        <end position="176"/>
    </location>
</feature>
<proteinExistence type="inferred from homology"/>
<dbReference type="GO" id="GO:0042907">
    <property type="term" value="F:xanthine transmembrane transporter activity"/>
    <property type="evidence" value="ECO:0007669"/>
    <property type="project" value="TreeGrafter"/>
</dbReference>
<evidence type="ECO:0000256" key="4">
    <source>
        <dbReference type="ARBA" id="ARBA00022692"/>
    </source>
</evidence>
<gene>
    <name evidence="8" type="ORF">GKE65_25180</name>
</gene>
<evidence type="ECO:0000256" key="7">
    <source>
        <dbReference type="SAM" id="Phobius"/>
    </source>
</evidence>
<dbReference type="PANTHER" id="PTHR42810">
    <property type="entry name" value="PURINE PERMEASE C1399.01C-RELATED"/>
    <property type="match status" value="1"/>
</dbReference>
<evidence type="ECO:0000256" key="6">
    <source>
        <dbReference type="ARBA" id="ARBA00023136"/>
    </source>
</evidence>
<keyword evidence="5 7" id="KW-1133">Transmembrane helix</keyword>
<reference evidence="8" key="1">
    <citation type="journal article" date="2019" name="Nat. Med.">
        <title>A library of human gut bacterial isolates paired with longitudinal multiomics data enables mechanistic microbiome research.</title>
        <authorList>
            <person name="Poyet M."/>
            <person name="Groussin M."/>
            <person name="Gibbons S.M."/>
            <person name="Avila-Pacheco J."/>
            <person name="Jiang X."/>
            <person name="Kearney S.M."/>
            <person name="Perrotta A.R."/>
            <person name="Berdy B."/>
            <person name="Zhao S."/>
            <person name="Lieberman T.D."/>
            <person name="Swanson P.K."/>
            <person name="Smith M."/>
            <person name="Roesemann S."/>
            <person name="Alexander J.E."/>
            <person name="Rich S.A."/>
            <person name="Livny J."/>
            <person name="Vlamakis H."/>
            <person name="Clish C."/>
            <person name="Bullock K."/>
            <person name="Deik A."/>
            <person name="Scott J."/>
            <person name="Pierce K.A."/>
            <person name="Xavier R.J."/>
            <person name="Alm E.J."/>
        </authorList>
    </citation>
    <scope>NUCLEOTIDE SEQUENCE</scope>
    <source>
        <strain evidence="8">BIOML-A446</strain>
    </source>
</reference>
<feature type="transmembrane region" description="Helical" evidence="7">
    <location>
        <begin position="183"/>
        <end position="202"/>
    </location>
</feature>
<feature type="non-terminal residue" evidence="8">
    <location>
        <position position="212"/>
    </location>
</feature>
<evidence type="ECO:0000256" key="1">
    <source>
        <dbReference type="ARBA" id="ARBA00004141"/>
    </source>
</evidence>
<feature type="transmembrane region" description="Helical" evidence="7">
    <location>
        <begin position="120"/>
        <end position="147"/>
    </location>
</feature>
<feature type="transmembrane region" description="Helical" evidence="7">
    <location>
        <begin position="67"/>
        <end position="83"/>
    </location>
</feature>
<comment type="similarity">
    <text evidence="2">Belongs to the nucleobase:cation symporter-2 (NCS2) (TC 2.A.40) family.</text>
</comment>
<dbReference type="InterPro" id="IPR006043">
    <property type="entry name" value="NCS2"/>
</dbReference>
<comment type="subcellular location">
    <subcellularLocation>
        <location evidence="1">Membrane</location>
        <topology evidence="1">Multi-pass membrane protein</topology>
    </subcellularLocation>
</comment>